<reference evidence="3 4" key="1">
    <citation type="submission" date="2019-09" db="EMBL/GenBank/DDBJ databases">
        <title>Mumia zhuanghuii sp. nov. isolated from the intestinal contents of plateau pika (Ochotona curzoniae) in the Qinghai-Tibet plateau of China.</title>
        <authorList>
            <person name="Tian Z."/>
        </authorList>
    </citation>
    <scope>NUCLEOTIDE SEQUENCE [LARGE SCALE GENOMIC DNA]</scope>
    <source>
        <strain evidence="4">350</strain>
    </source>
</reference>
<protein>
    <submittedName>
        <fullName evidence="3">Peptidoglycan-binding protein</fullName>
    </submittedName>
</protein>
<evidence type="ECO:0000313" key="4">
    <source>
        <dbReference type="Proteomes" id="UP000307768"/>
    </source>
</evidence>
<evidence type="ECO:0000256" key="1">
    <source>
        <dbReference type="SAM" id="SignalP"/>
    </source>
</evidence>
<gene>
    <name evidence="3" type="ORF">FE697_003955</name>
</gene>
<dbReference type="Proteomes" id="UP000307768">
    <property type="component" value="Unassembled WGS sequence"/>
</dbReference>
<proteinExistence type="predicted"/>
<feature type="domain" description="ARB-07466-like C-terminal" evidence="2">
    <location>
        <begin position="55"/>
        <end position="160"/>
    </location>
</feature>
<evidence type="ECO:0000259" key="2">
    <source>
        <dbReference type="Pfam" id="PF26571"/>
    </source>
</evidence>
<dbReference type="AlphaFoldDB" id="A0A5Q6S454"/>
<evidence type="ECO:0000313" key="3">
    <source>
        <dbReference type="EMBL" id="KAA1425050.1"/>
    </source>
</evidence>
<keyword evidence="1" id="KW-0732">Signal</keyword>
<dbReference type="EMBL" id="VDFQ02000001">
    <property type="protein sequence ID" value="KAA1425050.1"/>
    <property type="molecule type" value="Genomic_DNA"/>
</dbReference>
<feature type="signal peptide" evidence="1">
    <location>
        <begin position="1"/>
        <end position="31"/>
    </location>
</feature>
<sequence>MSRTHLGRTASLLLAPTVLTLALAAPSAAKAPPSPVALSTIELPAPHIGPVSCAKPQPGTVKLGNLLVKTWPVTSWMGARDCGSSSSEHYDGRAVDWMTNARTAKGKKRGNDLAAWLLATDAAGNRFANARRLGVMYIIWNNRIWSTSRSREGWRVYNGCTAKGRSGTGSDTTCHRNHVHLSLSWAGARGYTSYWDGTVAGANYGPCRPADLNWAGRYTKRRATPCPWYPRVTAPRGSSAVHRSVVAYSGLRITKGMRGPAVRAVQHALRIPVTGVWDASSRARMRSYKGARHLGGSAVVGAATWRSLIALTAPKPKVPTT</sequence>
<feature type="chain" id="PRO_5038677462" evidence="1">
    <location>
        <begin position="32"/>
        <end position="321"/>
    </location>
</feature>
<dbReference type="InterPro" id="IPR036365">
    <property type="entry name" value="PGBD-like_sf"/>
</dbReference>
<name>A0A5Q6S454_9ACTN</name>
<organism evidence="3 4">
    <name type="scientific">Mumia zhuanghuii</name>
    <dbReference type="NCBI Taxonomy" id="2585211"/>
    <lineage>
        <taxon>Bacteria</taxon>
        <taxon>Bacillati</taxon>
        <taxon>Actinomycetota</taxon>
        <taxon>Actinomycetes</taxon>
        <taxon>Propionibacteriales</taxon>
        <taxon>Nocardioidaceae</taxon>
        <taxon>Mumia</taxon>
    </lineage>
</organism>
<accession>A0A5Q6S454</accession>
<dbReference type="Gene3D" id="1.10.101.10">
    <property type="entry name" value="PGBD-like superfamily/PGBD"/>
    <property type="match status" value="1"/>
</dbReference>
<dbReference type="OrthoDB" id="5181100at2"/>
<dbReference type="Pfam" id="PF26571">
    <property type="entry name" value="VldE"/>
    <property type="match status" value="1"/>
</dbReference>
<dbReference type="SUPFAM" id="SSF47090">
    <property type="entry name" value="PGBD-like"/>
    <property type="match status" value="1"/>
</dbReference>
<comment type="caution">
    <text evidence="3">The sequence shown here is derived from an EMBL/GenBank/DDBJ whole genome shotgun (WGS) entry which is preliminary data.</text>
</comment>
<dbReference type="RefSeq" id="WP_149768224.1">
    <property type="nucleotide sequence ID" value="NZ_VDFQ02000001.1"/>
</dbReference>
<dbReference type="InterPro" id="IPR058593">
    <property type="entry name" value="ARB_07466-like_C"/>
</dbReference>
<dbReference type="InterPro" id="IPR036366">
    <property type="entry name" value="PGBDSf"/>
</dbReference>